<proteinExistence type="predicted"/>
<evidence type="ECO:0000313" key="2">
    <source>
        <dbReference type="Proteomes" id="UP000215335"/>
    </source>
</evidence>
<evidence type="ECO:0008006" key="3">
    <source>
        <dbReference type="Google" id="ProtNLM"/>
    </source>
</evidence>
<dbReference type="Proteomes" id="UP000215335">
    <property type="component" value="Unassembled WGS sequence"/>
</dbReference>
<reference evidence="1 2" key="1">
    <citation type="journal article" date="2017" name="Curr. Biol.">
        <title>The Evolution of Venom by Co-option of Single-Copy Genes.</title>
        <authorList>
            <person name="Martinson E.O."/>
            <person name="Mrinalini"/>
            <person name="Kelkar Y.D."/>
            <person name="Chang C.H."/>
            <person name="Werren J.H."/>
        </authorList>
    </citation>
    <scope>NUCLEOTIDE SEQUENCE [LARGE SCALE GENOMIC DNA]</scope>
    <source>
        <strain evidence="1 2">Alberta</strain>
        <tissue evidence="1">Whole body</tissue>
    </source>
</reference>
<accession>A0A232ETA3</accession>
<keyword evidence="2" id="KW-1185">Reference proteome</keyword>
<name>A0A232ETA3_9HYME</name>
<comment type="caution">
    <text evidence="1">The sequence shown here is derived from an EMBL/GenBank/DDBJ whole genome shotgun (WGS) entry which is preliminary data.</text>
</comment>
<evidence type="ECO:0000313" key="1">
    <source>
        <dbReference type="EMBL" id="OXU21572.1"/>
    </source>
</evidence>
<protein>
    <recommendedName>
        <fullName evidence="3">USP domain-containing protein</fullName>
    </recommendedName>
</protein>
<dbReference type="AlphaFoldDB" id="A0A232ETA3"/>
<dbReference type="EMBL" id="NNAY01002304">
    <property type="protein sequence ID" value="OXU21572.1"/>
    <property type="molecule type" value="Genomic_DNA"/>
</dbReference>
<gene>
    <name evidence="1" type="ORF">TSAR_008255</name>
</gene>
<organism evidence="1 2">
    <name type="scientific">Trichomalopsis sarcophagae</name>
    <dbReference type="NCBI Taxonomy" id="543379"/>
    <lineage>
        <taxon>Eukaryota</taxon>
        <taxon>Metazoa</taxon>
        <taxon>Ecdysozoa</taxon>
        <taxon>Arthropoda</taxon>
        <taxon>Hexapoda</taxon>
        <taxon>Insecta</taxon>
        <taxon>Pterygota</taxon>
        <taxon>Neoptera</taxon>
        <taxon>Endopterygota</taxon>
        <taxon>Hymenoptera</taxon>
        <taxon>Apocrita</taxon>
        <taxon>Proctotrupomorpha</taxon>
        <taxon>Chalcidoidea</taxon>
        <taxon>Pteromalidae</taxon>
        <taxon>Pteromalinae</taxon>
        <taxon>Trichomalopsis</taxon>
    </lineage>
</organism>
<sequence length="241" mass="27797">MLISIHQGKSIKNHFIDCIIEILCTVYTLVQKFKAFVDNPQTILQEINTEFLLILQEYVANFNLTALYKVRVKFIAKICQADDNKFSWNGTVGEFYKKVMFPNILLKYHCTDCNKDSYEHCNIIKLPYKQLLHDNSIVQLTFQPGDQCEICKKSDVSTEIEVNYLLCFDVEESTNDAINLNDIQVELKLGPQTLILMGAIGFQEPIQTQKLRHYIAYSRNFNGSWLKYDNAQSSSKISGLQ</sequence>